<keyword evidence="2" id="KW-1185">Reference proteome</keyword>
<reference evidence="1" key="1">
    <citation type="submission" date="2021-02" db="EMBL/GenBank/DDBJ databases">
        <authorList>
            <person name="Nowell W R."/>
        </authorList>
    </citation>
    <scope>NUCLEOTIDE SEQUENCE</scope>
</reference>
<comment type="caution">
    <text evidence="1">The sequence shown here is derived from an EMBL/GenBank/DDBJ whole genome shotgun (WGS) entry which is preliminary data.</text>
</comment>
<evidence type="ECO:0000313" key="2">
    <source>
        <dbReference type="Proteomes" id="UP000663870"/>
    </source>
</evidence>
<gene>
    <name evidence="1" type="ORF">JXQ802_LOCUS12962</name>
</gene>
<protein>
    <submittedName>
        <fullName evidence="1">Uncharacterized protein</fullName>
    </submittedName>
</protein>
<accession>A0A814F149</accession>
<evidence type="ECO:0000313" key="1">
    <source>
        <dbReference type="EMBL" id="CAF0976691.1"/>
    </source>
</evidence>
<name>A0A814F149_9BILA</name>
<dbReference type="AlphaFoldDB" id="A0A814F149"/>
<sequence length="263" mass="30742">MDINHRLNDVEQSSTVYIHQAEKFHADATHLSSLLEKSFIEAEQFINNRMQILATQNIETNQRLDNEQALLLAIRSKLDTTLTKLTQCHQEAIRLQSNTDSRFRLMINTAKGRLEQVERLKTKMIRYENSLEIASPICEDTNRILSKSDNSTTRKFQDELKHVTEQLKKVIDLGKETRNETQILHGQYDTDVNRHMATLMRHDKTEREQMSILIEHKQSLLREIDWINEQKRIIDNFISKMAPTLDKCLCEGPSINNTNRTAR</sequence>
<organism evidence="1 2">
    <name type="scientific">Rotaria sordida</name>
    <dbReference type="NCBI Taxonomy" id="392033"/>
    <lineage>
        <taxon>Eukaryota</taxon>
        <taxon>Metazoa</taxon>
        <taxon>Spiralia</taxon>
        <taxon>Gnathifera</taxon>
        <taxon>Rotifera</taxon>
        <taxon>Eurotatoria</taxon>
        <taxon>Bdelloidea</taxon>
        <taxon>Philodinida</taxon>
        <taxon>Philodinidae</taxon>
        <taxon>Rotaria</taxon>
    </lineage>
</organism>
<dbReference type="Proteomes" id="UP000663870">
    <property type="component" value="Unassembled WGS sequence"/>
</dbReference>
<proteinExistence type="predicted"/>
<dbReference type="EMBL" id="CAJNOL010000272">
    <property type="protein sequence ID" value="CAF0976691.1"/>
    <property type="molecule type" value="Genomic_DNA"/>
</dbReference>